<name>A0ACB7YXD7_9ERIC</name>
<dbReference type="EMBL" id="CM037153">
    <property type="protein sequence ID" value="KAH7858225.1"/>
    <property type="molecule type" value="Genomic_DNA"/>
</dbReference>
<gene>
    <name evidence="1" type="ORF">Vadar_021515</name>
</gene>
<evidence type="ECO:0000313" key="2">
    <source>
        <dbReference type="Proteomes" id="UP000828048"/>
    </source>
</evidence>
<accession>A0ACB7YXD7</accession>
<reference evidence="1 2" key="1">
    <citation type="journal article" date="2021" name="Hortic Res">
        <title>High-quality reference genome and annotation aids understanding of berry development for evergreen blueberry (Vaccinium darrowii).</title>
        <authorList>
            <person name="Yu J."/>
            <person name="Hulse-Kemp A.M."/>
            <person name="Babiker E."/>
            <person name="Staton M."/>
        </authorList>
    </citation>
    <scope>NUCLEOTIDE SEQUENCE [LARGE SCALE GENOMIC DNA]</scope>
    <source>
        <strain evidence="2">cv. NJ 8807/NJ 8810</strain>
        <tissue evidence="1">Young leaf</tissue>
    </source>
</reference>
<protein>
    <submittedName>
        <fullName evidence="1">Uncharacterized protein</fullName>
    </submittedName>
</protein>
<organism evidence="1 2">
    <name type="scientific">Vaccinium darrowii</name>
    <dbReference type="NCBI Taxonomy" id="229202"/>
    <lineage>
        <taxon>Eukaryota</taxon>
        <taxon>Viridiplantae</taxon>
        <taxon>Streptophyta</taxon>
        <taxon>Embryophyta</taxon>
        <taxon>Tracheophyta</taxon>
        <taxon>Spermatophyta</taxon>
        <taxon>Magnoliopsida</taxon>
        <taxon>eudicotyledons</taxon>
        <taxon>Gunneridae</taxon>
        <taxon>Pentapetalae</taxon>
        <taxon>asterids</taxon>
        <taxon>Ericales</taxon>
        <taxon>Ericaceae</taxon>
        <taxon>Vaccinioideae</taxon>
        <taxon>Vaccinieae</taxon>
        <taxon>Vaccinium</taxon>
    </lineage>
</organism>
<sequence length="101" mass="11002">MGDQEDPWPRLVTSIALWRGAHLSVIATADGNVEAFRLLVFVGNDANLKNNYGETAITLSEANKNRALSEKVIILNVKYALEKGSVKLCRIMSPASGSKSR</sequence>
<keyword evidence="2" id="KW-1185">Reference proteome</keyword>
<comment type="caution">
    <text evidence="1">The sequence shown here is derived from an EMBL/GenBank/DDBJ whole genome shotgun (WGS) entry which is preliminary data.</text>
</comment>
<evidence type="ECO:0000313" key="1">
    <source>
        <dbReference type="EMBL" id="KAH7858225.1"/>
    </source>
</evidence>
<proteinExistence type="predicted"/>
<dbReference type="Proteomes" id="UP000828048">
    <property type="component" value="Chromosome 3"/>
</dbReference>